<feature type="domain" description="DUF6879" evidence="1">
    <location>
        <begin position="9"/>
        <end position="171"/>
    </location>
</feature>
<accession>A0A4R5CAN1</accession>
<dbReference type="InterPro" id="IPR049244">
    <property type="entry name" value="DUF6879"/>
</dbReference>
<dbReference type="Pfam" id="PF21806">
    <property type="entry name" value="DUF6879"/>
    <property type="match status" value="1"/>
</dbReference>
<organism evidence="2 3">
    <name type="scientific">Actinomadura rubrisoli</name>
    <dbReference type="NCBI Taxonomy" id="2530368"/>
    <lineage>
        <taxon>Bacteria</taxon>
        <taxon>Bacillati</taxon>
        <taxon>Actinomycetota</taxon>
        <taxon>Actinomycetes</taxon>
        <taxon>Streptosporangiales</taxon>
        <taxon>Thermomonosporaceae</taxon>
        <taxon>Actinomadura</taxon>
    </lineage>
</organism>
<evidence type="ECO:0000259" key="1">
    <source>
        <dbReference type="Pfam" id="PF21806"/>
    </source>
</evidence>
<comment type="caution">
    <text evidence="2">The sequence shown here is derived from an EMBL/GenBank/DDBJ whole genome shotgun (WGS) entry which is preliminary data.</text>
</comment>
<dbReference type="OrthoDB" id="4562627at2"/>
<reference evidence="2 3" key="1">
    <citation type="submission" date="2019-03" db="EMBL/GenBank/DDBJ databases">
        <title>Draft genome sequences of novel Actinobacteria.</title>
        <authorList>
            <person name="Sahin N."/>
            <person name="Ay H."/>
            <person name="Saygin H."/>
        </authorList>
    </citation>
    <scope>NUCLEOTIDE SEQUENCE [LARGE SCALE GENOMIC DNA]</scope>
    <source>
        <strain evidence="2 3">H3C3</strain>
    </source>
</reference>
<name>A0A4R5CAN1_9ACTN</name>
<proteinExistence type="predicted"/>
<sequence>MRTLELKGFNELIGGCTTQALHLEMRDAYVPSDPSFRAFTGEGPAYDRTQRESDWHALIAPAVARGVSVRRARIVSEPVTPYIRFEYAVTESMNLSAGEQVRWLPRRNASDLALPGNDFWLFDDRLIRFHHFAGDGEHIEDELTDDPAAIKLCAQAFEAVWDRAIDHREYRIS</sequence>
<keyword evidence="3" id="KW-1185">Reference proteome</keyword>
<dbReference type="RefSeq" id="WP_131890334.1">
    <property type="nucleotide sequence ID" value="NZ_SMKU01000022.1"/>
</dbReference>
<dbReference type="Proteomes" id="UP000294513">
    <property type="component" value="Unassembled WGS sequence"/>
</dbReference>
<evidence type="ECO:0000313" key="3">
    <source>
        <dbReference type="Proteomes" id="UP000294513"/>
    </source>
</evidence>
<gene>
    <name evidence="2" type="ORF">E1298_07535</name>
</gene>
<evidence type="ECO:0000313" key="2">
    <source>
        <dbReference type="EMBL" id="TDD94154.1"/>
    </source>
</evidence>
<dbReference type="AlphaFoldDB" id="A0A4R5CAN1"/>
<protein>
    <recommendedName>
        <fullName evidence="1">DUF6879 domain-containing protein</fullName>
    </recommendedName>
</protein>
<dbReference type="EMBL" id="SMKU01000022">
    <property type="protein sequence ID" value="TDD94154.1"/>
    <property type="molecule type" value="Genomic_DNA"/>
</dbReference>